<dbReference type="SUPFAM" id="SSF51735">
    <property type="entry name" value="NAD(P)-binding Rossmann-fold domains"/>
    <property type="match status" value="1"/>
</dbReference>
<dbReference type="EMBL" id="QQWG01000023">
    <property type="protein sequence ID" value="RRG19230.1"/>
    <property type="molecule type" value="Genomic_DNA"/>
</dbReference>
<organism evidence="2 3">
    <name type="scientific">Ancylomarina euxinus</name>
    <dbReference type="NCBI Taxonomy" id="2283627"/>
    <lineage>
        <taxon>Bacteria</taxon>
        <taxon>Pseudomonadati</taxon>
        <taxon>Bacteroidota</taxon>
        <taxon>Bacteroidia</taxon>
        <taxon>Marinilabiliales</taxon>
        <taxon>Marinifilaceae</taxon>
        <taxon>Ancylomarina</taxon>
    </lineage>
</organism>
<feature type="domain" description="Gfo/Idh/MocA-like oxidoreductase N-terminal" evidence="1">
    <location>
        <begin position="56"/>
        <end position="166"/>
    </location>
</feature>
<dbReference type="RefSeq" id="WP_125031940.1">
    <property type="nucleotide sequence ID" value="NZ_JAPXVP010000020.1"/>
</dbReference>
<evidence type="ECO:0000259" key="1">
    <source>
        <dbReference type="Pfam" id="PF01408"/>
    </source>
</evidence>
<proteinExistence type="predicted"/>
<dbReference type="GO" id="GO:0000166">
    <property type="term" value="F:nucleotide binding"/>
    <property type="evidence" value="ECO:0007669"/>
    <property type="project" value="InterPro"/>
</dbReference>
<dbReference type="AlphaFoldDB" id="A0A425XX57"/>
<dbReference type="InterPro" id="IPR050463">
    <property type="entry name" value="Gfo/Idh/MocA_oxidrdct_glycsds"/>
</dbReference>
<protein>
    <submittedName>
        <fullName evidence="2">Gfo/Idh/MocA family oxidoreductase</fullName>
    </submittedName>
</protein>
<dbReference type="Gene3D" id="3.30.360.10">
    <property type="entry name" value="Dihydrodipicolinate Reductase, domain 2"/>
    <property type="match status" value="1"/>
</dbReference>
<dbReference type="PANTHER" id="PTHR43818:SF5">
    <property type="entry name" value="OXIDOREDUCTASE FAMILY PROTEIN"/>
    <property type="match status" value="1"/>
</dbReference>
<dbReference type="Proteomes" id="UP000285794">
    <property type="component" value="Unassembled WGS sequence"/>
</dbReference>
<sequence>MNIAKNARREFLKNASTIGMFCALGATGFIQCELKKERSYAYPPLLGQAPDGPVLKAGLIGCGYRGTGAAFNFLNAGPNLEITALADVFIDKIELCNKMLMEKKGFEVPQEHCFVGFDAFEKVLDSGVDVVILATPPNFRPEHLAACVKAGKHVFMEKPIAVDPVGVRSVMISGERADALGLSIVTGTIKRHQKDYIETFRQVAKGEIGDVVSANSYYNVGKLWHKKPKAEWTEMEAMIRDWVNWCWLSGDHIVEQNVHNLDTVNWFVGKHPIKAVGFGARHRRLTGNQYDMFSVDFLYENDVHYHNMCRQINGCENNVADQVRGTLGYTNCQNTIYNQDSSIKWSFEYGNDDRVLEISPFDQEHIDWVTAIRTGQPVNETQAIAESTMTGIMGRISAYTGKEVTWEEMMNSDLYLSPKHYSFGKVDVDISIPVPGVGI</sequence>
<dbReference type="Pfam" id="PF01408">
    <property type="entry name" value="GFO_IDH_MocA"/>
    <property type="match status" value="1"/>
</dbReference>
<dbReference type="InterPro" id="IPR036291">
    <property type="entry name" value="NAD(P)-bd_dom_sf"/>
</dbReference>
<evidence type="ECO:0000313" key="3">
    <source>
        <dbReference type="Proteomes" id="UP000285794"/>
    </source>
</evidence>
<gene>
    <name evidence="2" type="ORF">DWB61_16205</name>
</gene>
<dbReference type="InterPro" id="IPR000683">
    <property type="entry name" value="Gfo/Idh/MocA-like_OxRdtase_N"/>
</dbReference>
<keyword evidence="3" id="KW-1185">Reference proteome</keyword>
<accession>A0A425XX57</accession>
<comment type="caution">
    <text evidence="2">The sequence shown here is derived from an EMBL/GenBank/DDBJ whole genome shotgun (WGS) entry which is preliminary data.</text>
</comment>
<dbReference type="PANTHER" id="PTHR43818">
    <property type="entry name" value="BCDNA.GH03377"/>
    <property type="match status" value="1"/>
</dbReference>
<name>A0A425XX57_9BACT</name>
<dbReference type="SUPFAM" id="SSF55347">
    <property type="entry name" value="Glyceraldehyde-3-phosphate dehydrogenase-like, C-terminal domain"/>
    <property type="match status" value="1"/>
</dbReference>
<reference evidence="2 3" key="1">
    <citation type="submission" date="2018-07" db="EMBL/GenBank/DDBJ databases">
        <title>Draft genome sequence of Ancylomarina sp. M1P.</title>
        <authorList>
            <person name="Yadav S."/>
            <person name="Villanueva L."/>
            <person name="Damste J.S.S."/>
        </authorList>
    </citation>
    <scope>NUCLEOTIDE SEQUENCE [LARGE SCALE GENOMIC DNA]</scope>
    <source>
        <strain evidence="2 3">M1P</strain>
    </source>
</reference>
<dbReference type="OrthoDB" id="127583at2"/>
<dbReference type="Gene3D" id="3.40.50.720">
    <property type="entry name" value="NAD(P)-binding Rossmann-like Domain"/>
    <property type="match status" value="1"/>
</dbReference>
<evidence type="ECO:0000313" key="2">
    <source>
        <dbReference type="EMBL" id="RRG19230.1"/>
    </source>
</evidence>